<accession>A0A6N2S7M5</accession>
<gene>
    <name evidence="5" type="primary">hgpA</name>
    <name evidence="5" type="ORF">AOLFYP35_00655</name>
</gene>
<dbReference type="Gene3D" id="3.20.20.80">
    <property type="entry name" value="Glycosidases"/>
    <property type="match status" value="1"/>
</dbReference>
<evidence type="ECO:0000259" key="4">
    <source>
        <dbReference type="Pfam" id="PF03644"/>
    </source>
</evidence>
<evidence type="ECO:0000256" key="2">
    <source>
        <dbReference type="SAM" id="Phobius"/>
    </source>
</evidence>
<dbReference type="InterPro" id="IPR006311">
    <property type="entry name" value="TAT_signal"/>
</dbReference>
<evidence type="ECO:0000313" key="5">
    <source>
        <dbReference type="EMBL" id="VYS87460.1"/>
    </source>
</evidence>
<dbReference type="PANTHER" id="PTHR13246">
    <property type="entry name" value="ENDO BETA N-ACETYLGLUCOSAMINIDASE"/>
    <property type="match status" value="1"/>
</dbReference>
<dbReference type="GO" id="GO:0033925">
    <property type="term" value="F:mannosyl-glycoprotein endo-beta-N-acetylglucosaminidase activity"/>
    <property type="evidence" value="ECO:0007669"/>
    <property type="project" value="InterPro"/>
</dbReference>
<name>A0A6N2S7M5_9ACTO</name>
<evidence type="ECO:0000256" key="3">
    <source>
        <dbReference type="SAM" id="SignalP"/>
    </source>
</evidence>
<dbReference type="GO" id="GO:0016020">
    <property type="term" value="C:membrane"/>
    <property type="evidence" value="ECO:0007669"/>
    <property type="project" value="InterPro"/>
</dbReference>
<keyword evidence="2" id="KW-0812">Transmembrane</keyword>
<dbReference type="SUPFAM" id="SSF49313">
    <property type="entry name" value="Cadherin-like"/>
    <property type="match status" value="1"/>
</dbReference>
<dbReference type="Pfam" id="PF03644">
    <property type="entry name" value="Glyco_hydro_85"/>
    <property type="match status" value="1"/>
</dbReference>
<keyword evidence="2" id="KW-0472">Membrane</keyword>
<dbReference type="Pfam" id="PF05345">
    <property type="entry name" value="He_PIG"/>
    <property type="match status" value="1"/>
</dbReference>
<protein>
    <submittedName>
        <fullName evidence="5">Hemoglobin and hemoglobin-haptoglobin-binding protein A</fullName>
    </submittedName>
</protein>
<dbReference type="Gene3D" id="2.60.120.260">
    <property type="entry name" value="Galactose-binding domain-like"/>
    <property type="match status" value="1"/>
</dbReference>
<feature type="region of interest" description="Disordered" evidence="1">
    <location>
        <begin position="870"/>
        <end position="898"/>
    </location>
</feature>
<dbReference type="PROSITE" id="PS51318">
    <property type="entry name" value="TAT"/>
    <property type="match status" value="1"/>
</dbReference>
<feature type="compositionally biased region" description="Low complexity" evidence="1">
    <location>
        <begin position="1158"/>
        <end position="1223"/>
    </location>
</feature>
<feature type="region of interest" description="Disordered" evidence="1">
    <location>
        <begin position="971"/>
        <end position="1052"/>
    </location>
</feature>
<dbReference type="InterPro" id="IPR013783">
    <property type="entry name" value="Ig-like_fold"/>
</dbReference>
<sequence>MSTHKNKRRLVAIGALTAASALIIPAAFAADSYPPQGDSAVGSAQPVVSGYRVQDLRDWTPESDPFASQLRATVPLQPRIDRNPDTQVKPELDGKSEIMLMQGDYGNSFFGSTTFNNTFTDHTLNFWQYTDYWSPWHGGASLGVPQAIYNPATSDWRNRGFEFGVLTLPSPEYTNAAHRNGVKSIAILYFDPSFRPGLTFTEMFDKDPNSQGYIIAKKLVDMAKYYGFDGYFLNQEEWGDDEEFKPFMSYLTSQGLWTQWYDTNSSFNESKAAWLRDEEHGRIHSSVFVNYGNNGKRMNSWALANGYDPYKEVFAGIEANQTGFRSSGGVDQGYASKENHSPLTSIALFTPSDHYQRGLDDNIQEITGRSDSARPFMQQQPYQWMIAQRERMYFSGMKQDVTQTGSANGQANPAVGVKGSGWVGVADFAPARSVIQGSNFWTNFSTGKGMRSYTKGAVSNTSEWSDMGAQSILPSWQWWIAGQGGTTLKADFDYGEEPRVDLQGKEVALPYSPVGAYQGGNSLVLYGQAQQAQTIRLYKTNLDVKGNSTAEVVWRAKDASTKARLALVFADKPGEVVTLSLGAASTDGWKDSLVDLSDFQGRTIATMGLQVEGSGDVQVNVGKLAVSDESATPAIPAGFRIDELTTDGEMNVSWQKADFASVDSYILEAVDASGNVHHLAQAYGDSRYVKKVDLEGSYMLRLRAVGKDGSISQPAELVVNRSALPSELTYATAKDANGNFTQAATSGQVELSWKAPASGTPTGYKVRLETLYAGEDNPYHGYAEYTVGPEDTSVSLPAPAEGLMFRATVQPLGVDTGAISALALRGRYNDSYSRPMGRQDFVGLDGAKYKLVNPTTKDWQKINAMGDQSWTATRGKNNRSDWGNRDENGQLKRTRPLGTHGATYSITDYAGNTSGQVVVKAKDGAMGIVDRAAPELWASPWNDQEIAAGASMKNIVATARDNFSTVTLSAKLVDPDGPEGNSVAIPTTGEGPKALNDPMLLPDTNEPSDEPTTEPTAAPTHGPNDGWDDDDEPIFDWGARSANTRNNHSMDRAAHDEGVTASGLSLDVASGTISGTPTWTGTRELVLTATDESGNASTMSLMLTVNGGAAPTPTPTTEPSAEPTVAPTVTPTAAPSTQPSAQPTTEPSAQPSAQPTTEPSAQPQPSEEPSSAPSALVSPSASPTAEATAEPSAQPTVQPSQPSEQPTTQPQPSASASSDSDQGNGQGGTQGNQAGNGGNTGIGIGNVPNDPQGNAPGTNGQQPGKDQASQAGNDQGKSGMTNPKDSASKKAGSSLAGTGVTVAVIGAIALILVMTGGTLTALRRKREER</sequence>
<dbReference type="Gene3D" id="2.60.40.10">
    <property type="entry name" value="Immunoglobulins"/>
    <property type="match status" value="1"/>
</dbReference>
<dbReference type="PANTHER" id="PTHR13246:SF1">
    <property type="entry name" value="CYTOSOLIC ENDO-BETA-N-ACETYLGLUCOSAMINIDASE"/>
    <property type="match status" value="1"/>
</dbReference>
<feature type="signal peptide" evidence="3">
    <location>
        <begin position="1"/>
        <end position="29"/>
    </location>
</feature>
<evidence type="ECO:0000256" key="1">
    <source>
        <dbReference type="SAM" id="MobiDB-lite"/>
    </source>
</evidence>
<organism evidence="5">
    <name type="scientific">Schaalia odontolytica</name>
    <dbReference type="NCBI Taxonomy" id="1660"/>
    <lineage>
        <taxon>Bacteria</taxon>
        <taxon>Bacillati</taxon>
        <taxon>Actinomycetota</taxon>
        <taxon>Actinomycetes</taxon>
        <taxon>Actinomycetales</taxon>
        <taxon>Actinomycetaceae</taxon>
        <taxon>Schaalia</taxon>
    </lineage>
</organism>
<feature type="compositionally biased region" description="Low complexity" evidence="1">
    <location>
        <begin position="1109"/>
        <end position="1148"/>
    </location>
</feature>
<feature type="compositionally biased region" description="Gly residues" evidence="1">
    <location>
        <begin position="1224"/>
        <end position="1244"/>
    </location>
</feature>
<dbReference type="GO" id="GO:0005509">
    <property type="term" value="F:calcium ion binding"/>
    <property type="evidence" value="ECO:0007669"/>
    <property type="project" value="InterPro"/>
</dbReference>
<feature type="compositionally biased region" description="Basic and acidic residues" evidence="1">
    <location>
        <begin position="878"/>
        <end position="890"/>
    </location>
</feature>
<dbReference type="InterPro" id="IPR005201">
    <property type="entry name" value="TIM_ENGase"/>
</dbReference>
<feature type="region of interest" description="Disordered" evidence="1">
    <location>
        <begin position="1105"/>
        <end position="1295"/>
    </location>
</feature>
<keyword evidence="3" id="KW-0732">Signal</keyword>
<dbReference type="EMBL" id="CACRSM010000002">
    <property type="protein sequence ID" value="VYS87460.1"/>
    <property type="molecule type" value="Genomic_DNA"/>
</dbReference>
<keyword evidence="2" id="KW-1133">Transmembrane helix</keyword>
<dbReference type="GO" id="GO:0005829">
    <property type="term" value="C:cytosol"/>
    <property type="evidence" value="ECO:0007669"/>
    <property type="project" value="UniProtKB-SubCell"/>
</dbReference>
<dbReference type="GO" id="GO:0005975">
    <property type="term" value="P:carbohydrate metabolic process"/>
    <property type="evidence" value="ECO:0007669"/>
    <property type="project" value="UniProtKB-ARBA"/>
</dbReference>
<dbReference type="InterPro" id="IPR032979">
    <property type="entry name" value="ENGase"/>
</dbReference>
<feature type="chain" id="PRO_5026735525" evidence="3">
    <location>
        <begin position="30"/>
        <end position="1329"/>
    </location>
</feature>
<feature type="transmembrane region" description="Helical" evidence="2">
    <location>
        <begin position="1295"/>
        <end position="1322"/>
    </location>
</feature>
<reference evidence="5" key="1">
    <citation type="submission" date="2019-11" db="EMBL/GenBank/DDBJ databases">
        <authorList>
            <person name="Feng L."/>
        </authorList>
    </citation>
    <scope>NUCLEOTIDE SEQUENCE</scope>
    <source>
        <strain evidence="5">AodontolyticusLFYP35</strain>
    </source>
</reference>
<dbReference type="InterPro" id="IPR015919">
    <property type="entry name" value="Cadherin-like_sf"/>
</dbReference>
<feature type="compositionally biased region" description="Polar residues" evidence="1">
    <location>
        <begin position="1251"/>
        <end position="1283"/>
    </location>
</feature>
<feature type="domain" description="Cytosolic endo-beta-N-acetylglucosaminidase TIM barrel" evidence="4">
    <location>
        <begin position="116"/>
        <end position="450"/>
    </location>
</feature>
<proteinExistence type="predicted"/>